<dbReference type="OrthoDB" id="8446630at2"/>
<name>A0A225DRE8_9BACT</name>
<proteinExistence type="predicted"/>
<sequence>MTWTQTTINILDGAGNSKPIIAYTDGTNFSFAHPLLDNTGAIISPATAGNQATMITALGLLSTSALQTAGNTLLSEIQSTVALDTSVNGLLVAQGSSTSGQKGPLVQGAVSTSAPSLTTGQTSPLSLDPSGNLRVVVSGGSSGGGTSSNFASAFPSAGTAIGAKNGSTMVNLTADGSGNLNVNLVTPIPAGSNTIGNVALAAGTAIAGKFGIDQTTPGTTNGVRVNAALPAGTNSIGNIGTVSTVTALTAITNALPSGTNLMGKVGIDQSTPGTTNGVQVNAALPAGSNVIGGVTIADGSAVTMGAKADSAVTTPGTTASLIALTKGLLTGINSLVTGTVLAAGTNLIGKFGIDQTTPGTTNAVSVGFVGGSAVTLNQKTKGNSIPVVQSGPQIISGGSFTRPANTTAYAQGQLVANSTTAGSVTVPTASLASANDVPVSIIGARLIVGNTSLTNGAFRIHLFSALPTIASGDGAAISVSMTNWCGSLDVTLVYAGSDSVAVGKAAPSPGMGTAINAAPSTGTQTVYWLIEARSAYTPTSGETFTVNFEAL</sequence>
<gene>
    <name evidence="2" type="ORF">FRUB_04292</name>
</gene>
<dbReference type="EMBL" id="NIDE01000005">
    <property type="protein sequence ID" value="OWK42214.1"/>
    <property type="molecule type" value="Genomic_DNA"/>
</dbReference>
<feature type="region of interest" description="Disordered" evidence="1">
    <location>
        <begin position="96"/>
        <end position="125"/>
    </location>
</feature>
<evidence type="ECO:0000313" key="3">
    <source>
        <dbReference type="Proteomes" id="UP000214646"/>
    </source>
</evidence>
<evidence type="ECO:0000256" key="1">
    <source>
        <dbReference type="SAM" id="MobiDB-lite"/>
    </source>
</evidence>
<dbReference type="RefSeq" id="WP_088255415.1">
    <property type="nucleotide sequence ID" value="NZ_NIDE01000005.1"/>
</dbReference>
<organism evidence="2 3">
    <name type="scientific">Fimbriiglobus ruber</name>
    <dbReference type="NCBI Taxonomy" id="1908690"/>
    <lineage>
        <taxon>Bacteria</taxon>
        <taxon>Pseudomonadati</taxon>
        <taxon>Planctomycetota</taxon>
        <taxon>Planctomycetia</taxon>
        <taxon>Gemmatales</taxon>
        <taxon>Gemmataceae</taxon>
        <taxon>Fimbriiglobus</taxon>
    </lineage>
</organism>
<feature type="compositionally biased region" description="Polar residues" evidence="1">
    <location>
        <begin position="109"/>
        <end position="125"/>
    </location>
</feature>
<dbReference type="AlphaFoldDB" id="A0A225DRE8"/>
<dbReference type="Proteomes" id="UP000214646">
    <property type="component" value="Unassembled WGS sequence"/>
</dbReference>
<keyword evidence="3" id="KW-1185">Reference proteome</keyword>
<protein>
    <submittedName>
        <fullName evidence="2">BNR repeat domain protein</fullName>
    </submittedName>
</protein>
<accession>A0A225DRE8</accession>
<comment type="caution">
    <text evidence="2">The sequence shown here is derived from an EMBL/GenBank/DDBJ whole genome shotgun (WGS) entry which is preliminary data.</text>
</comment>
<reference evidence="3" key="1">
    <citation type="submission" date="2017-06" db="EMBL/GenBank/DDBJ databases">
        <title>Genome analysis of Fimbriiglobus ruber SP5, the first member of the order Planctomycetales with confirmed chitinolytic capability.</title>
        <authorList>
            <person name="Ravin N.V."/>
            <person name="Rakitin A.L."/>
            <person name="Ivanova A.A."/>
            <person name="Beletsky A.V."/>
            <person name="Kulichevskaya I.S."/>
            <person name="Mardanov A.V."/>
            <person name="Dedysh S.N."/>
        </authorList>
    </citation>
    <scope>NUCLEOTIDE SEQUENCE [LARGE SCALE GENOMIC DNA]</scope>
    <source>
        <strain evidence="3">SP5</strain>
    </source>
</reference>
<evidence type="ECO:0000313" key="2">
    <source>
        <dbReference type="EMBL" id="OWK42214.1"/>
    </source>
</evidence>